<gene>
    <name evidence="1" type="ORF">LGLO00237_LOCUS18996</name>
</gene>
<dbReference type="SUPFAM" id="SSF82199">
    <property type="entry name" value="SET domain"/>
    <property type="match status" value="1"/>
</dbReference>
<reference evidence="1" key="1">
    <citation type="submission" date="2021-01" db="EMBL/GenBank/DDBJ databases">
        <authorList>
            <person name="Corre E."/>
            <person name="Pelletier E."/>
            <person name="Niang G."/>
            <person name="Scheremetjew M."/>
            <person name="Finn R."/>
            <person name="Kale V."/>
            <person name="Holt S."/>
            <person name="Cochrane G."/>
            <person name="Meng A."/>
            <person name="Brown T."/>
            <person name="Cohen L."/>
        </authorList>
    </citation>
    <scope>NUCLEOTIDE SEQUENCE</scope>
    <source>
        <strain evidence="1">CCCM811</strain>
    </source>
</reference>
<dbReference type="InterPro" id="IPR046341">
    <property type="entry name" value="SET_dom_sf"/>
</dbReference>
<dbReference type="AlphaFoldDB" id="A0A7S4DSI2"/>
<accession>A0A7S4DSI2</accession>
<name>A0A7S4DSI2_9EUKA</name>
<evidence type="ECO:0000313" key="1">
    <source>
        <dbReference type="EMBL" id="CAE0667375.1"/>
    </source>
</evidence>
<dbReference type="GO" id="GO:0016279">
    <property type="term" value="F:protein-lysine N-methyltransferase activity"/>
    <property type="evidence" value="ECO:0007669"/>
    <property type="project" value="TreeGrafter"/>
</dbReference>
<dbReference type="PANTHER" id="PTHR13271">
    <property type="entry name" value="UNCHARACTERIZED PUTATIVE METHYLTRANSFERASE"/>
    <property type="match status" value="1"/>
</dbReference>
<proteinExistence type="predicted"/>
<sequence length="106" mass="11559">MLVPILDVANHAPSEAGGGFFEVTSDSVSLVVGSRGANKGEEVYLDYGERPVEDFLLHYGFVPERCPSDSISVPIVASEDDGRERMVHVSWKQCRSSEGHPDPKVN</sequence>
<dbReference type="EMBL" id="HBIV01026490">
    <property type="protein sequence ID" value="CAE0667375.1"/>
    <property type="molecule type" value="Transcribed_RNA"/>
</dbReference>
<protein>
    <recommendedName>
        <fullName evidence="2">SET domain-containing protein</fullName>
    </recommendedName>
</protein>
<dbReference type="PANTHER" id="PTHR13271:SF151">
    <property type="entry name" value="SET DOMAIN-CONTAINING PROTEIN 4"/>
    <property type="match status" value="1"/>
</dbReference>
<dbReference type="Gene3D" id="3.90.1410.10">
    <property type="entry name" value="set domain protein methyltransferase, domain 1"/>
    <property type="match status" value="1"/>
</dbReference>
<organism evidence="1">
    <name type="scientific">Lotharella globosa</name>
    <dbReference type="NCBI Taxonomy" id="91324"/>
    <lineage>
        <taxon>Eukaryota</taxon>
        <taxon>Sar</taxon>
        <taxon>Rhizaria</taxon>
        <taxon>Cercozoa</taxon>
        <taxon>Chlorarachniophyceae</taxon>
        <taxon>Lotharella</taxon>
    </lineage>
</organism>
<evidence type="ECO:0008006" key="2">
    <source>
        <dbReference type="Google" id="ProtNLM"/>
    </source>
</evidence>
<dbReference type="InterPro" id="IPR050600">
    <property type="entry name" value="SETD3_SETD6_MTase"/>
</dbReference>